<dbReference type="InterPro" id="IPR052920">
    <property type="entry name" value="DNA-binding_regulatory"/>
</dbReference>
<proteinExistence type="predicted"/>
<accession>A0A0C9PSG1</accession>
<feature type="transmembrane region" description="Helical" evidence="1">
    <location>
        <begin position="12"/>
        <end position="36"/>
    </location>
</feature>
<organism evidence="3 4">
    <name type="scientific">Lacticaseibacillus paracasei NRIC 0644</name>
    <dbReference type="NCBI Taxonomy" id="1435038"/>
    <lineage>
        <taxon>Bacteria</taxon>
        <taxon>Bacillati</taxon>
        <taxon>Bacillota</taxon>
        <taxon>Bacilli</taxon>
        <taxon>Lactobacillales</taxon>
        <taxon>Lactobacillaceae</taxon>
        <taxon>Lacticaseibacillus</taxon>
    </lineage>
</organism>
<dbReference type="EMBL" id="BAYM01000381">
    <property type="protein sequence ID" value="GAN37836.1"/>
    <property type="molecule type" value="Genomic_DNA"/>
</dbReference>
<comment type="caution">
    <text evidence="3">The sequence shown here is derived from an EMBL/GenBank/DDBJ whole genome shotgun (WGS) entry which is preliminary data.</text>
</comment>
<dbReference type="Gene3D" id="3.40.50.1820">
    <property type="entry name" value="alpha/beta hydrolase"/>
    <property type="match status" value="1"/>
</dbReference>
<dbReference type="InterPro" id="IPR029058">
    <property type="entry name" value="AB_hydrolase_fold"/>
</dbReference>
<protein>
    <submittedName>
        <fullName evidence="3">Family S9 peptidase</fullName>
    </submittedName>
</protein>
<dbReference type="SUPFAM" id="SSF53474">
    <property type="entry name" value="alpha/beta-Hydrolases"/>
    <property type="match status" value="1"/>
</dbReference>
<dbReference type="Proteomes" id="UP000032552">
    <property type="component" value="Unassembled WGS sequence"/>
</dbReference>
<dbReference type="PANTHER" id="PTHR43358:SF4">
    <property type="entry name" value="ALPHA_BETA HYDROLASE FOLD-1 DOMAIN-CONTAINING PROTEIN"/>
    <property type="match status" value="1"/>
</dbReference>
<keyword evidence="1" id="KW-1133">Transmembrane helix</keyword>
<evidence type="ECO:0000313" key="3">
    <source>
        <dbReference type="EMBL" id="GAN37836.1"/>
    </source>
</evidence>
<name>A0A0C9PSG1_LACPA</name>
<dbReference type="PANTHER" id="PTHR43358">
    <property type="entry name" value="ALPHA/BETA-HYDROLASE"/>
    <property type="match status" value="1"/>
</dbReference>
<feature type="domain" description="Serine aminopeptidase S33" evidence="2">
    <location>
        <begin position="93"/>
        <end position="195"/>
    </location>
</feature>
<dbReference type="InterPro" id="IPR022742">
    <property type="entry name" value="Hydrolase_4"/>
</dbReference>
<sequence>MEAISVRKHKKAWLIGLLSIFGVLLMGLVGASLYFYQYAFVPSKKSFLSGGESRIVKDGKAWLKTVHKETWTEKAAGADLKLVADYVPAAKPTNKTVVVAHGYMNTKEFMAPQIKMFHDAGFNVLAPDDRGHGQSQGNYIGYGWPDRLDYLKWINQIIKKQGQKSQIALYGVSMGGATVMYLSGEKLPSQVKSIVEDCGYTSIIDELTYQAKAMFNLPKWPLIPSVALTATIKAGYNVFDASAITALHKNTRPILFIHGSKDKFVPTSMVYQNYRAATKSKKALWVVKGAGHAKSFPDHQQAYSKRVVGWFNANW</sequence>
<gene>
    <name evidence="3" type="ORF">LC0644_2425</name>
</gene>
<keyword evidence="1" id="KW-0812">Transmembrane</keyword>
<evidence type="ECO:0000259" key="2">
    <source>
        <dbReference type="Pfam" id="PF12146"/>
    </source>
</evidence>
<keyword evidence="1" id="KW-0472">Membrane</keyword>
<evidence type="ECO:0000256" key="1">
    <source>
        <dbReference type="SAM" id="Phobius"/>
    </source>
</evidence>
<dbReference type="Pfam" id="PF12146">
    <property type="entry name" value="Hydrolase_4"/>
    <property type="match status" value="1"/>
</dbReference>
<reference evidence="4" key="1">
    <citation type="submission" date="2014-05" db="EMBL/GenBank/DDBJ databases">
        <title>Whole genome sequencing of Lactobacillus casei NRIC0644.</title>
        <authorList>
            <person name="Atarashi H."/>
            <person name="Yoshida Y."/>
            <person name="Fujimura S."/>
            <person name="Tanaka N."/>
            <person name="Shiwa Y."/>
            <person name="Yoshikawa H."/>
            <person name="Okada S."/>
            <person name="Nakagawa J."/>
        </authorList>
    </citation>
    <scope>NUCLEOTIDE SEQUENCE [LARGE SCALE GENOMIC DNA]</scope>
    <source>
        <strain evidence="4">NRIC0644</strain>
    </source>
</reference>
<dbReference type="AlphaFoldDB" id="A0A0C9PSG1"/>
<evidence type="ECO:0000313" key="4">
    <source>
        <dbReference type="Proteomes" id="UP000032552"/>
    </source>
</evidence>